<sequence length="163" mass="18067">MPLLQLHLSMSDNFPFCARDAVVPRNHLHAVLSASPAAPPPPREKSRRRTCGYRPGPTSWRTKPALTLKRRGPSRLRCIGWMDWIGWDGRAESQFRAISALRPRGPRPRGGCGACPVGCGAPVYKVTRYSGSPPPEVTRTGMSPAVLGQDTTQRRDPLRSWRC</sequence>
<accession>A0ACD3Z9M5</accession>
<protein>
    <submittedName>
        <fullName evidence="1">Uncharacterized protein</fullName>
    </submittedName>
</protein>
<keyword evidence="2" id="KW-1185">Reference proteome</keyword>
<evidence type="ECO:0000313" key="2">
    <source>
        <dbReference type="Proteomes" id="UP000830768"/>
    </source>
</evidence>
<reference evidence="1" key="1">
    <citation type="submission" date="2021-11" db="EMBL/GenBank/DDBJ databases">
        <title>Fusarium solani-melongenae Genome sequencing and assembly.</title>
        <authorList>
            <person name="Xie S."/>
            <person name="Huang L."/>
            <person name="Zhang X."/>
        </authorList>
    </citation>
    <scope>NUCLEOTIDE SEQUENCE</scope>
    <source>
        <strain evidence="1">CRI 24-3</strain>
    </source>
</reference>
<evidence type="ECO:0000313" key="1">
    <source>
        <dbReference type="EMBL" id="UPK97940.1"/>
    </source>
</evidence>
<dbReference type="EMBL" id="CP090036">
    <property type="protein sequence ID" value="UPK97940.1"/>
    <property type="molecule type" value="Genomic_DNA"/>
</dbReference>
<name>A0ACD3Z9M5_FUSSC</name>
<dbReference type="Proteomes" id="UP000830768">
    <property type="component" value="Chromosome 8"/>
</dbReference>
<organism evidence="1 2">
    <name type="scientific">Fusarium solani subsp. cucurbitae</name>
    <name type="common">Neocosmosporum cucurbitae</name>
    <dbReference type="NCBI Taxonomy" id="2747967"/>
    <lineage>
        <taxon>Eukaryota</taxon>
        <taxon>Fungi</taxon>
        <taxon>Dikarya</taxon>
        <taxon>Ascomycota</taxon>
        <taxon>Pezizomycotina</taxon>
        <taxon>Sordariomycetes</taxon>
        <taxon>Hypocreomycetidae</taxon>
        <taxon>Hypocreales</taxon>
        <taxon>Nectriaceae</taxon>
        <taxon>Fusarium</taxon>
        <taxon>Fusarium solani species complex</taxon>
    </lineage>
</organism>
<proteinExistence type="predicted"/>
<gene>
    <name evidence="1" type="ORF">LCI18_008875</name>
</gene>